<dbReference type="GO" id="GO:0005524">
    <property type="term" value="F:ATP binding"/>
    <property type="evidence" value="ECO:0007669"/>
    <property type="project" value="UniProtKB-KW"/>
</dbReference>
<keyword evidence="17" id="KW-1185">Reference proteome</keyword>
<dbReference type="CDD" id="cd02165">
    <property type="entry name" value="NMNAT"/>
    <property type="match status" value="1"/>
</dbReference>
<dbReference type="SMART" id="SM00471">
    <property type="entry name" value="HDc"/>
    <property type="match status" value="1"/>
</dbReference>
<organism evidence="16 17">
    <name type="scientific">Mycoplasmopsis gallopavonis</name>
    <dbReference type="NCBI Taxonomy" id="76629"/>
    <lineage>
        <taxon>Bacteria</taxon>
        <taxon>Bacillati</taxon>
        <taxon>Mycoplasmatota</taxon>
        <taxon>Mycoplasmoidales</taxon>
        <taxon>Metamycoplasmataceae</taxon>
        <taxon>Mycoplasmopsis</taxon>
    </lineage>
</organism>
<evidence type="ECO:0000259" key="15">
    <source>
        <dbReference type="SMART" id="SM00471"/>
    </source>
</evidence>
<keyword evidence="10" id="KW-0408">Iron</keyword>
<protein>
    <recommendedName>
        <fullName evidence="14">Probable nicotinate-nucleotide adenylyltransferase</fullName>
        <ecNumber evidence="14">2.7.7.18</ecNumber>
    </recommendedName>
    <alternativeName>
        <fullName evidence="14">Deamido-NAD(+) diphosphorylase</fullName>
    </alternativeName>
    <alternativeName>
        <fullName evidence="14">Deamido-NAD(+) pyrophosphorylase</fullName>
    </alternativeName>
    <alternativeName>
        <fullName evidence="14">Nicotinate mononucleotide adenylyltransferase</fullName>
        <shortName evidence="14">NaMN adenylyltransferase</shortName>
    </alternativeName>
</protein>
<evidence type="ECO:0000256" key="14">
    <source>
        <dbReference type="HAMAP-Rule" id="MF_00244"/>
    </source>
</evidence>
<evidence type="ECO:0000256" key="12">
    <source>
        <dbReference type="ARBA" id="ARBA00048721"/>
    </source>
</evidence>
<keyword evidence="7 14" id="KW-0547">Nucleotide-binding</keyword>
<evidence type="ECO:0000256" key="8">
    <source>
        <dbReference type="ARBA" id="ARBA00022801"/>
    </source>
</evidence>
<dbReference type="SUPFAM" id="SSF109604">
    <property type="entry name" value="HD-domain/PDEase-like"/>
    <property type="match status" value="1"/>
</dbReference>
<dbReference type="Gene3D" id="3.40.50.620">
    <property type="entry name" value="HUPs"/>
    <property type="match status" value="1"/>
</dbReference>
<dbReference type="NCBIfam" id="TIGR00482">
    <property type="entry name" value="nicotinate (nicotinamide) nucleotide adenylyltransferase"/>
    <property type="match status" value="1"/>
</dbReference>
<feature type="domain" description="HD/PDEase" evidence="15">
    <location>
        <begin position="190"/>
        <end position="315"/>
    </location>
</feature>
<dbReference type="SUPFAM" id="SSF52374">
    <property type="entry name" value="Nucleotidylyl transferase"/>
    <property type="match status" value="1"/>
</dbReference>
<dbReference type="PANTHER" id="PTHR39321">
    <property type="entry name" value="NICOTINATE-NUCLEOTIDE ADENYLYLTRANSFERASE-RELATED"/>
    <property type="match status" value="1"/>
</dbReference>
<dbReference type="PANTHER" id="PTHR39321:SF3">
    <property type="entry name" value="PHOSPHOPANTETHEINE ADENYLYLTRANSFERASE"/>
    <property type="match status" value="1"/>
</dbReference>
<dbReference type="Proteomes" id="UP000289862">
    <property type="component" value="Plasmid 2"/>
</dbReference>
<keyword evidence="5 14" id="KW-0548">Nucleotidyltransferase</keyword>
<dbReference type="GO" id="GO:0046872">
    <property type="term" value="F:metal ion binding"/>
    <property type="evidence" value="ECO:0007669"/>
    <property type="project" value="UniProtKB-KW"/>
</dbReference>
<dbReference type="NCBIfam" id="NF005519">
    <property type="entry name" value="PRK07152.1"/>
    <property type="match status" value="1"/>
</dbReference>
<evidence type="ECO:0000256" key="11">
    <source>
        <dbReference type="ARBA" id="ARBA00023027"/>
    </source>
</evidence>
<dbReference type="UniPathway" id="UPA00253">
    <property type="reaction ID" value="UER00332"/>
</dbReference>
<evidence type="ECO:0000256" key="9">
    <source>
        <dbReference type="ARBA" id="ARBA00022840"/>
    </source>
</evidence>
<dbReference type="HAMAP" id="MF_00244">
    <property type="entry name" value="NaMN_adenylyltr"/>
    <property type="match status" value="1"/>
</dbReference>
<evidence type="ECO:0000256" key="13">
    <source>
        <dbReference type="ARBA" id="ARBA00049417"/>
    </source>
</evidence>
<keyword evidence="16" id="KW-0614">Plasmid</keyword>
<dbReference type="CDD" id="cd00077">
    <property type="entry name" value="HDc"/>
    <property type="match status" value="1"/>
</dbReference>
<comment type="similarity">
    <text evidence="14">Belongs to the NadD family.</text>
</comment>
<dbReference type="Pfam" id="PF01966">
    <property type="entry name" value="HD"/>
    <property type="match status" value="1"/>
</dbReference>
<gene>
    <name evidence="14 16" type="primary">nadD</name>
    <name evidence="16" type="ORF">NCTC10186_00500</name>
</gene>
<dbReference type="GO" id="GO:0008803">
    <property type="term" value="F:bis(5'-nucleosyl)-tetraphosphatase (symmetrical) activity"/>
    <property type="evidence" value="ECO:0007669"/>
    <property type="project" value="UniProtKB-EC"/>
</dbReference>
<proteinExistence type="inferred from homology"/>
<keyword evidence="6" id="KW-0479">Metal-binding</keyword>
<evidence type="ECO:0000313" key="16">
    <source>
        <dbReference type="EMBL" id="VEU73011.1"/>
    </source>
</evidence>
<dbReference type="EC" id="2.7.7.18" evidence="14"/>
<dbReference type="InterPro" id="IPR003607">
    <property type="entry name" value="HD/PDEase_dom"/>
</dbReference>
<dbReference type="InterPro" id="IPR005249">
    <property type="entry name" value="YqeK"/>
</dbReference>
<evidence type="ECO:0000256" key="5">
    <source>
        <dbReference type="ARBA" id="ARBA00022695"/>
    </source>
</evidence>
<comment type="catalytic activity">
    <reaction evidence="13">
        <text>P(1),P(4)-bis(5'-adenosyl) tetraphosphate + H2O = 2 ADP + 2 H(+)</text>
        <dbReference type="Rhea" id="RHEA:24252"/>
        <dbReference type="ChEBI" id="CHEBI:15377"/>
        <dbReference type="ChEBI" id="CHEBI:15378"/>
        <dbReference type="ChEBI" id="CHEBI:58141"/>
        <dbReference type="ChEBI" id="CHEBI:456216"/>
        <dbReference type="EC" id="3.6.1.41"/>
    </reaction>
</comment>
<geneLocation type="plasmid" evidence="16 17">
    <name>2</name>
</geneLocation>
<dbReference type="OrthoDB" id="5295945at2"/>
<evidence type="ECO:0000256" key="10">
    <source>
        <dbReference type="ARBA" id="ARBA00023004"/>
    </source>
</evidence>
<name>A0A449AZT3_9BACT</name>
<keyword evidence="8" id="KW-0378">Hydrolase</keyword>
<dbReference type="Pfam" id="PF01467">
    <property type="entry name" value="CTP_transf_like"/>
    <property type="match status" value="1"/>
</dbReference>
<dbReference type="AlphaFoldDB" id="A0A449AZT3"/>
<evidence type="ECO:0000256" key="3">
    <source>
        <dbReference type="ARBA" id="ARBA00022642"/>
    </source>
</evidence>
<dbReference type="NCBIfam" id="TIGR00125">
    <property type="entry name" value="cyt_tran_rel"/>
    <property type="match status" value="1"/>
</dbReference>
<dbReference type="KEGG" id="mgal:NCTC10186_00500"/>
<evidence type="ECO:0000256" key="7">
    <source>
        <dbReference type="ARBA" id="ARBA00022741"/>
    </source>
</evidence>
<comment type="catalytic activity">
    <reaction evidence="12 14">
        <text>nicotinate beta-D-ribonucleotide + ATP + H(+) = deamido-NAD(+) + diphosphate</text>
        <dbReference type="Rhea" id="RHEA:22860"/>
        <dbReference type="ChEBI" id="CHEBI:15378"/>
        <dbReference type="ChEBI" id="CHEBI:30616"/>
        <dbReference type="ChEBI" id="CHEBI:33019"/>
        <dbReference type="ChEBI" id="CHEBI:57502"/>
        <dbReference type="ChEBI" id="CHEBI:58437"/>
        <dbReference type="EC" id="2.7.7.18"/>
    </reaction>
</comment>
<keyword evidence="3 14" id="KW-0662">Pyridine nucleotide biosynthesis</keyword>
<evidence type="ECO:0000256" key="4">
    <source>
        <dbReference type="ARBA" id="ARBA00022679"/>
    </source>
</evidence>
<accession>A0A449AZT3</accession>
<dbReference type="GO" id="GO:0004515">
    <property type="term" value="F:nicotinate-nucleotide adenylyltransferase activity"/>
    <property type="evidence" value="ECO:0007669"/>
    <property type="project" value="UniProtKB-UniRule"/>
</dbReference>
<evidence type="ECO:0000256" key="1">
    <source>
        <dbReference type="ARBA" id="ARBA00002324"/>
    </source>
</evidence>
<sequence>MKLGIYGGSFDPVHKGHIKVAKFAIQQLGLNKLFLVPTNVSPFKAKFKTTSNADKINMLNLVLEDKMEISEFETKRGGISYTIDTVKYFKKKYPNAQLFLIIGSDNVSKLHKWKEIDQIASLAQIVVIKRTKTINKQNIKKYHAILLNNDLFDYSSTEIKQGYLDMVDPKVLDYIQANGLYLEKIIHNSLSALRAKHSISTAKFAAELAKAHNISAKKAYFAGLMHDIAKEWSESESRNFIKEYLPELENVPKHELHQICGMLWAEHGYGIKDPEILKAIRFHTTMSLTMSDLDKIIFIADKICEGRRFPGIQKIRELVFQDLEQGFQEVVNLNYKQNIAKGVTFSKEALQIYDQYLKRG</sequence>
<comment type="pathway">
    <text evidence="2 14">Cofactor biosynthesis; NAD(+) biosynthesis; deamido-NAD(+) from nicotinate D-ribonucleotide: step 1/1.</text>
</comment>
<dbReference type="InterPro" id="IPR004821">
    <property type="entry name" value="Cyt_trans-like"/>
</dbReference>
<comment type="function">
    <text evidence="1 14">Catalyzes the reversible adenylation of nicotinate mononucleotide (NaMN) to nicotinic acid adenine dinucleotide (NaAD).</text>
</comment>
<dbReference type="InterPro" id="IPR005248">
    <property type="entry name" value="NadD/NMNAT"/>
</dbReference>
<keyword evidence="11 14" id="KW-0520">NAD</keyword>
<dbReference type="RefSeq" id="WP_119571876.1">
    <property type="nucleotide sequence ID" value="NZ_LR215032.1"/>
</dbReference>
<dbReference type="GO" id="GO:0009435">
    <property type="term" value="P:NAD+ biosynthetic process"/>
    <property type="evidence" value="ECO:0007669"/>
    <property type="project" value="UniProtKB-UniRule"/>
</dbReference>
<dbReference type="NCBIfam" id="TIGR00488">
    <property type="entry name" value="bis(5'-nucleosyl)-tetraphosphatase (symmetrical) YqeK"/>
    <property type="match status" value="1"/>
</dbReference>
<evidence type="ECO:0000256" key="6">
    <source>
        <dbReference type="ARBA" id="ARBA00022723"/>
    </source>
</evidence>
<evidence type="ECO:0000313" key="17">
    <source>
        <dbReference type="Proteomes" id="UP000289862"/>
    </source>
</evidence>
<keyword evidence="9 14" id="KW-0067">ATP-binding</keyword>
<reference evidence="16 17" key="1">
    <citation type="submission" date="2019-01" db="EMBL/GenBank/DDBJ databases">
        <authorList>
            <consortium name="Pathogen Informatics"/>
        </authorList>
    </citation>
    <scope>NUCLEOTIDE SEQUENCE [LARGE SCALE GENOMIC DNA]</scope>
    <source>
        <strain evidence="16 17">NCTC10186</strain>
        <plasmid evidence="17">2</plasmid>
    </source>
</reference>
<keyword evidence="4 14" id="KW-0808">Transferase</keyword>
<evidence type="ECO:0000256" key="2">
    <source>
        <dbReference type="ARBA" id="ARBA00005019"/>
    </source>
</evidence>
<dbReference type="InterPro" id="IPR006674">
    <property type="entry name" value="HD_domain"/>
</dbReference>
<dbReference type="EMBL" id="LR215032">
    <property type="protein sequence ID" value="VEU73011.1"/>
    <property type="molecule type" value="Genomic_DNA"/>
</dbReference>
<dbReference type="Gene3D" id="1.10.3210.10">
    <property type="entry name" value="Hypothetical protein af1432"/>
    <property type="match status" value="1"/>
</dbReference>
<dbReference type="InterPro" id="IPR014729">
    <property type="entry name" value="Rossmann-like_a/b/a_fold"/>
</dbReference>